<gene>
    <name evidence="1" type="ORF">QCA50_014468</name>
</gene>
<keyword evidence="2" id="KW-1185">Reference proteome</keyword>
<proteinExistence type="predicted"/>
<dbReference type="AlphaFoldDB" id="A0AAW0FTT4"/>
<dbReference type="EMBL" id="JASBNA010000036">
    <property type="protein sequence ID" value="KAK7682265.1"/>
    <property type="molecule type" value="Genomic_DNA"/>
</dbReference>
<evidence type="ECO:0000313" key="1">
    <source>
        <dbReference type="EMBL" id="KAK7682265.1"/>
    </source>
</evidence>
<reference evidence="1 2" key="1">
    <citation type="submission" date="2022-09" db="EMBL/GenBank/DDBJ databases">
        <authorList>
            <person name="Palmer J.M."/>
        </authorList>
    </citation>
    <scope>NUCLEOTIDE SEQUENCE [LARGE SCALE GENOMIC DNA]</scope>
    <source>
        <strain evidence="1 2">DSM 7382</strain>
    </source>
</reference>
<comment type="caution">
    <text evidence="1">The sequence shown here is derived from an EMBL/GenBank/DDBJ whole genome shotgun (WGS) entry which is preliminary data.</text>
</comment>
<name>A0AAW0FTT4_9APHY</name>
<dbReference type="Proteomes" id="UP001385951">
    <property type="component" value="Unassembled WGS sequence"/>
</dbReference>
<sequence length="103" mass="11606">MNNHRKIGHHTFTVRAHSSSLERPDIKSYYSRRVARVLRERDVLSLLFLYPLGQLSALLDKAFHLQSQSSTQETYHDFLSGCSSARCTCSHLLTRSGASVAQG</sequence>
<accession>A0AAW0FTT4</accession>
<protein>
    <submittedName>
        <fullName evidence="1">Uncharacterized protein</fullName>
    </submittedName>
</protein>
<evidence type="ECO:0000313" key="2">
    <source>
        <dbReference type="Proteomes" id="UP001385951"/>
    </source>
</evidence>
<organism evidence="1 2">
    <name type="scientific">Cerrena zonata</name>
    <dbReference type="NCBI Taxonomy" id="2478898"/>
    <lineage>
        <taxon>Eukaryota</taxon>
        <taxon>Fungi</taxon>
        <taxon>Dikarya</taxon>
        <taxon>Basidiomycota</taxon>
        <taxon>Agaricomycotina</taxon>
        <taxon>Agaricomycetes</taxon>
        <taxon>Polyporales</taxon>
        <taxon>Cerrenaceae</taxon>
        <taxon>Cerrena</taxon>
    </lineage>
</organism>